<name>A0A7G8BKM0_9BACT</name>
<gene>
    <name evidence="1" type="ORF">H7849_03680</name>
</gene>
<protein>
    <recommendedName>
        <fullName evidence="3">TIGR03118 family protein</fullName>
    </recommendedName>
</protein>
<keyword evidence="2" id="KW-1185">Reference proteome</keyword>
<proteinExistence type="predicted"/>
<dbReference type="Proteomes" id="UP000515312">
    <property type="component" value="Chromosome"/>
</dbReference>
<reference evidence="1 2" key="1">
    <citation type="submission" date="2020-08" db="EMBL/GenBank/DDBJ databases">
        <title>Edaphobacter telluris sp. nov. and Acidobacterium dinghuensis sp. nov., two acidobacteria isolated from forest soil.</title>
        <authorList>
            <person name="Fu J."/>
            <person name="Qiu L."/>
        </authorList>
    </citation>
    <scope>NUCLEOTIDE SEQUENCE [LARGE SCALE GENOMIC DNA]</scope>
    <source>
        <strain evidence="1">4Y35</strain>
    </source>
</reference>
<evidence type="ECO:0000313" key="2">
    <source>
        <dbReference type="Proteomes" id="UP000515312"/>
    </source>
</evidence>
<dbReference type="AlphaFoldDB" id="A0A7G8BKM0"/>
<evidence type="ECO:0000313" key="1">
    <source>
        <dbReference type="EMBL" id="QNI33090.1"/>
    </source>
</evidence>
<sequence length="342" mass="36289">MLSICADNSGHRILTAFARCLLVLVAIIGWLPYALAQSTGDQHFFVLDNPGDPNFNQLLGINSARVIVGYFGDGTVVANNGYVLIPKNHYAPDNFTNLPSGDFASQTQAIGINNKRFPDIVGFYTDNATGFTHGFLDSNGTQSTVDDPAGSAPNVTTPVQNLLGINDFGDAAGFWMDNNGHEHGFIVLLDFQTPSKSTFIEIPPSMFKGAVATQASNFTDLGQVCGFWTDGDGNNHGFFGLLGPLLFMFNVEINGVPAISTSPFGCNNKGEVVGSFTDASGNVHGFIFNHGRSVQFDAPGSSQTPAFGVMGTFINGVNDNGDIVGFFSDGTKVNGFVNYAAH</sequence>
<dbReference type="KEGG" id="adin:H7849_03680"/>
<dbReference type="EMBL" id="CP060394">
    <property type="protein sequence ID" value="QNI33090.1"/>
    <property type="molecule type" value="Genomic_DNA"/>
</dbReference>
<organism evidence="1 2">
    <name type="scientific">Alloacidobacterium dinghuense</name>
    <dbReference type="NCBI Taxonomy" id="2763107"/>
    <lineage>
        <taxon>Bacteria</taxon>
        <taxon>Pseudomonadati</taxon>
        <taxon>Acidobacteriota</taxon>
        <taxon>Terriglobia</taxon>
        <taxon>Terriglobales</taxon>
        <taxon>Acidobacteriaceae</taxon>
        <taxon>Alloacidobacterium</taxon>
    </lineage>
</organism>
<dbReference type="RefSeq" id="WP_186744229.1">
    <property type="nucleotide sequence ID" value="NZ_CP060394.1"/>
</dbReference>
<evidence type="ECO:0008006" key="3">
    <source>
        <dbReference type="Google" id="ProtNLM"/>
    </source>
</evidence>
<accession>A0A7G8BKM0</accession>